<dbReference type="PANTHER" id="PTHR21152:SF40">
    <property type="entry name" value="ALANINE--GLYOXYLATE AMINOTRANSFERASE"/>
    <property type="match status" value="1"/>
</dbReference>
<dbReference type="InterPro" id="IPR015422">
    <property type="entry name" value="PyrdxlP-dep_Trfase_small"/>
</dbReference>
<dbReference type="PIRSF" id="PIRSF000525">
    <property type="entry name" value="SerC"/>
    <property type="match status" value="1"/>
</dbReference>
<dbReference type="SUPFAM" id="SSF53383">
    <property type="entry name" value="PLP-dependent transferases"/>
    <property type="match status" value="1"/>
</dbReference>
<sequence>MANATPTPGFRPASPRPAARPANPSFSSGPCAKRPGWTLAALEGALLGRSHRAKDPKARLAEVIDRSKAVLGMPADWRLGIVPASDTGAVEMALWSMLGARGVDVLVWESFSKEWATDVAKQLKLKDARIIEAPYGKLPDVSVVDPARDVVFVWNGTTSGVRLPDADFISDAREGLAICDATSAAFAMDLPWNKLDVVTWSWQKVLGGEAAHGMLALSPRAVARLESFAPDRPLPKIFRMTKGGKLNEGIFKGETINTPSMLCVEDAIDGLKWAESIGGLKGLIARSEANLAAIARWVATEPGFDFLAEDAATRSCTSICLKITAPWFTVMGAEAQAAAAKKIASLLEKEGVALDAGAYRDAPPGLRIWGGATVETSDIEALLPWLDWALATVESEIVVA</sequence>
<dbReference type="GO" id="GO:0006564">
    <property type="term" value="P:L-serine biosynthetic process"/>
    <property type="evidence" value="ECO:0007669"/>
    <property type="project" value="UniProtKB-KW"/>
</dbReference>
<comment type="catalytic activity">
    <reaction evidence="11">
        <text>O-phospho-L-serine + 2-oxoglutarate = 3-phosphooxypyruvate + L-glutamate</text>
        <dbReference type="Rhea" id="RHEA:14329"/>
        <dbReference type="ChEBI" id="CHEBI:16810"/>
        <dbReference type="ChEBI" id="CHEBI:18110"/>
        <dbReference type="ChEBI" id="CHEBI:29985"/>
        <dbReference type="ChEBI" id="CHEBI:57524"/>
        <dbReference type="EC" id="2.6.1.52"/>
    </reaction>
</comment>
<comment type="similarity">
    <text evidence="3">Belongs to the class-V pyridoxal-phosphate-dependent aminotransferase family. SerC subfamily.</text>
</comment>
<evidence type="ECO:0000256" key="4">
    <source>
        <dbReference type="ARBA" id="ARBA00013030"/>
    </source>
</evidence>
<evidence type="ECO:0000313" key="13">
    <source>
        <dbReference type="EMBL" id="MBR0673401.1"/>
    </source>
</evidence>
<evidence type="ECO:0000256" key="9">
    <source>
        <dbReference type="ARBA" id="ARBA00022898"/>
    </source>
</evidence>
<comment type="caution">
    <text evidence="13">The sequence shown here is derived from an EMBL/GenBank/DDBJ whole genome shotgun (WGS) entry which is preliminary data.</text>
</comment>
<dbReference type="EMBL" id="JAAEDM010000070">
    <property type="protein sequence ID" value="MBR0673401.1"/>
    <property type="molecule type" value="Genomic_DNA"/>
</dbReference>
<name>A0A9X9X1X2_9PROT</name>
<evidence type="ECO:0000256" key="11">
    <source>
        <dbReference type="ARBA" id="ARBA00049007"/>
    </source>
</evidence>
<evidence type="ECO:0000256" key="1">
    <source>
        <dbReference type="ARBA" id="ARBA00001933"/>
    </source>
</evidence>
<feature type="compositionally biased region" description="Low complexity" evidence="12">
    <location>
        <begin position="10"/>
        <end position="28"/>
    </location>
</feature>
<dbReference type="NCBIfam" id="NF002841">
    <property type="entry name" value="PRK03080.1-2"/>
    <property type="match status" value="1"/>
</dbReference>
<evidence type="ECO:0000256" key="6">
    <source>
        <dbReference type="ARBA" id="ARBA00022576"/>
    </source>
</evidence>
<dbReference type="InterPro" id="IPR022278">
    <property type="entry name" value="Pser_aminoTfrase"/>
</dbReference>
<dbReference type="PANTHER" id="PTHR21152">
    <property type="entry name" value="AMINOTRANSFERASE CLASS V"/>
    <property type="match status" value="1"/>
</dbReference>
<dbReference type="InterPro" id="IPR006271">
    <property type="entry name" value="Pser_aminoTfrase_methanosarc"/>
</dbReference>
<keyword evidence="6 13" id="KW-0032">Aminotransferase</keyword>
<gene>
    <name evidence="13" type="ORF">GXW76_19665</name>
</gene>
<comment type="pathway">
    <text evidence="2">Amino-acid biosynthesis; L-serine biosynthesis; L-serine from 3-phospho-D-glycerate: step 2/3.</text>
</comment>
<evidence type="ECO:0000313" key="14">
    <source>
        <dbReference type="Proteomes" id="UP001138751"/>
    </source>
</evidence>
<keyword evidence="14" id="KW-1185">Reference proteome</keyword>
<dbReference type="Gene3D" id="3.90.1150.10">
    <property type="entry name" value="Aspartate Aminotransferase, domain 1"/>
    <property type="match status" value="1"/>
</dbReference>
<dbReference type="Proteomes" id="UP001138751">
    <property type="component" value="Unassembled WGS sequence"/>
</dbReference>
<dbReference type="EC" id="2.6.1.52" evidence="4"/>
<reference evidence="13" key="1">
    <citation type="submission" date="2020-01" db="EMBL/GenBank/DDBJ databases">
        <authorList>
            <person name="Rat A."/>
        </authorList>
    </citation>
    <scope>NUCLEOTIDE SEQUENCE</scope>
    <source>
        <strain evidence="13">LMG 31231</strain>
    </source>
</reference>
<evidence type="ECO:0000256" key="8">
    <source>
        <dbReference type="ARBA" id="ARBA00022679"/>
    </source>
</evidence>
<proteinExistence type="inferred from homology"/>
<organism evidence="13 14">
    <name type="scientific">Neoroseomonas soli</name>
    <dbReference type="NCBI Taxonomy" id="1081025"/>
    <lineage>
        <taxon>Bacteria</taxon>
        <taxon>Pseudomonadati</taxon>
        <taxon>Pseudomonadota</taxon>
        <taxon>Alphaproteobacteria</taxon>
        <taxon>Acetobacterales</taxon>
        <taxon>Acetobacteraceae</taxon>
        <taxon>Neoroseomonas</taxon>
    </lineage>
</organism>
<keyword evidence="9" id="KW-0663">Pyridoxal phosphate</keyword>
<evidence type="ECO:0000256" key="5">
    <source>
        <dbReference type="ARBA" id="ARBA00022490"/>
    </source>
</evidence>
<dbReference type="GO" id="GO:0008453">
    <property type="term" value="F:alanine-glyoxylate transaminase activity"/>
    <property type="evidence" value="ECO:0007669"/>
    <property type="project" value="TreeGrafter"/>
</dbReference>
<protein>
    <recommendedName>
        <fullName evidence="4">phosphoserine transaminase</fullName>
        <ecNumber evidence="4">2.6.1.52</ecNumber>
    </recommendedName>
</protein>
<feature type="region of interest" description="Disordered" evidence="12">
    <location>
        <begin position="1"/>
        <end position="30"/>
    </location>
</feature>
<comment type="cofactor">
    <cofactor evidence="1">
        <name>pyridoxal 5'-phosphate</name>
        <dbReference type="ChEBI" id="CHEBI:597326"/>
    </cofactor>
</comment>
<accession>A0A9X9X1X2</accession>
<evidence type="ECO:0000256" key="2">
    <source>
        <dbReference type="ARBA" id="ARBA00005099"/>
    </source>
</evidence>
<evidence type="ECO:0000256" key="3">
    <source>
        <dbReference type="ARBA" id="ARBA00006904"/>
    </source>
</evidence>
<keyword evidence="8 13" id="KW-0808">Transferase</keyword>
<dbReference type="RefSeq" id="WP_211863808.1">
    <property type="nucleotide sequence ID" value="NZ_JAAEDM010000070.1"/>
</dbReference>
<dbReference type="Gene3D" id="3.40.640.10">
    <property type="entry name" value="Type I PLP-dependent aspartate aminotransferase-like (Major domain)"/>
    <property type="match status" value="1"/>
</dbReference>
<dbReference type="NCBIfam" id="TIGR01365">
    <property type="entry name" value="serC_2"/>
    <property type="match status" value="1"/>
</dbReference>
<keyword evidence="5" id="KW-0963">Cytoplasm</keyword>
<evidence type="ECO:0000256" key="12">
    <source>
        <dbReference type="SAM" id="MobiDB-lite"/>
    </source>
</evidence>
<keyword evidence="10" id="KW-0718">Serine biosynthesis</keyword>
<dbReference type="GO" id="GO:0019265">
    <property type="term" value="P:glycine biosynthetic process, by transamination of glyoxylate"/>
    <property type="evidence" value="ECO:0007669"/>
    <property type="project" value="TreeGrafter"/>
</dbReference>
<dbReference type="CDD" id="cd01494">
    <property type="entry name" value="AAT_I"/>
    <property type="match status" value="1"/>
</dbReference>
<evidence type="ECO:0000256" key="10">
    <source>
        <dbReference type="ARBA" id="ARBA00023299"/>
    </source>
</evidence>
<dbReference type="GO" id="GO:0004648">
    <property type="term" value="F:O-phospho-L-serine:2-oxoglutarate aminotransferase activity"/>
    <property type="evidence" value="ECO:0007669"/>
    <property type="project" value="UniProtKB-EC"/>
</dbReference>
<dbReference type="InterPro" id="IPR015421">
    <property type="entry name" value="PyrdxlP-dep_Trfase_major"/>
</dbReference>
<dbReference type="InterPro" id="IPR015424">
    <property type="entry name" value="PyrdxlP-dep_Trfase"/>
</dbReference>
<reference evidence="13" key="2">
    <citation type="journal article" date="2021" name="Syst. Appl. Microbiol.">
        <title>Roseomonas hellenica sp. nov., isolated from roots of wild-growing Alkanna tinctoria.</title>
        <authorList>
            <person name="Rat A."/>
            <person name="Naranjo H.D."/>
            <person name="Lebbe L."/>
            <person name="Cnockaert M."/>
            <person name="Krigas N."/>
            <person name="Grigoriadou K."/>
            <person name="Maloupa E."/>
            <person name="Willems A."/>
        </authorList>
    </citation>
    <scope>NUCLEOTIDE SEQUENCE</scope>
    <source>
        <strain evidence="13">LMG 31231</strain>
    </source>
</reference>
<evidence type="ECO:0000256" key="7">
    <source>
        <dbReference type="ARBA" id="ARBA00022605"/>
    </source>
</evidence>
<dbReference type="AlphaFoldDB" id="A0A9X9X1X2"/>
<dbReference type="GO" id="GO:0004760">
    <property type="term" value="F:L-serine-pyruvate transaminase activity"/>
    <property type="evidence" value="ECO:0007669"/>
    <property type="project" value="TreeGrafter"/>
</dbReference>
<keyword evidence="7" id="KW-0028">Amino-acid biosynthesis</keyword>